<dbReference type="Gene3D" id="1.10.4100.10">
    <property type="entry name" value="2-methylcitrate dehydratase PrpD"/>
    <property type="match status" value="1"/>
</dbReference>
<dbReference type="InterPro" id="IPR045337">
    <property type="entry name" value="MmgE_PrpD_C"/>
</dbReference>
<dbReference type="PANTHER" id="PTHR16943:SF8">
    <property type="entry name" value="2-METHYLCITRATE DEHYDRATASE"/>
    <property type="match status" value="1"/>
</dbReference>
<name>A0A9Q4EGN2_9BACI</name>
<evidence type="ECO:0000259" key="2">
    <source>
        <dbReference type="Pfam" id="PF03972"/>
    </source>
</evidence>
<dbReference type="InterPro" id="IPR042183">
    <property type="entry name" value="MmgE/PrpD_sf_1"/>
</dbReference>
<dbReference type="SUPFAM" id="SSF103378">
    <property type="entry name" value="2-methylcitrate dehydratase PrpD"/>
    <property type="match status" value="1"/>
</dbReference>
<sequence length="448" mass="48054">MIQTELTAGLAEAVRLSQPENATDAMREAKKGLLDFTAASFAGKEENGIQKLLHLIEEEGGTPLVPIIGQGKKAAPLQSALLNGFIAHALDFDDVHSDVRGHPSAVILPALIASAAARESDERLLGAYIVGVEVMARLGESIGSPHYEKGWHNTGTLGAIAAACAVGYAEELTQEELEKAIGFAATQSAGMRVQFGTEMKPLHAGLAAQSGLLAVKLAQSDVGGSRTALDGEKGFFSLYGDVDKAQTTLLSHWGEPWRIVKPGLWFKIYPFCSAAHHAADAIRELISQEAISADNTERIEVVFPPGGDAALTARSPKTGEEGRFSVEYVIALALHGQKLIADHFNSEPIPNHMQAAMRHIQRVYDNRIQPASQAVPKGRFTIVRAFLSDGRICEARVDCPKGAPGNGLSEEDVKEKLKLALPSDVQKTSHIIGAIERADMKEFISYLD</sequence>
<comment type="caution">
    <text evidence="4">The sequence shown here is derived from an EMBL/GenBank/DDBJ whole genome shotgun (WGS) entry which is preliminary data.</text>
</comment>
<proteinExistence type="inferred from homology"/>
<evidence type="ECO:0000313" key="4">
    <source>
        <dbReference type="EMBL" id="MCY9183207.1"/>
    </source>
</evidence>
<gene>
    <name evidence="4" type="ORF">MOF03_00840</name>
</gene>
<dbReference type="InterPro" id="IPR036148">
    <property type="entry name" value="MmgE/PrpD_sf"/>
</dbReference>
<reference evidence="4" key="1">
    <citation type="submission" date="2022-02" db="EMBL/GenBank/DDBJ databases">
        <title>Crop Bioprotection Bacillus Genome Sequencing.</title>
        <authorList>
            <person name="Dunlap C."/>
        </authorList>
    </citation>
    <scope>NUCLEOTIDE SEQUENCE</scope>
    <source>
        <strain evidence="4">EC49O2N-C10</strain>
    </source>
</reference>
<accession>A0A9Q4EGN2</accession>
<evidence type="ECO:0000256" key="1">
    <source>
        <dbReference type="ARBA" id="ARBA00006174"/>
    </source>
</evidence>
<organism evidence="4 5">
    <name type="scientific">Bacillus halotolerans</name>
    <dbReference type="NCBI Taxonomy" id="260554"/>
    <lineage>
        <taxon>Bacteria</taxon>
        <taxon>Bacillati</taxon>
        <taxon>Bacillota</taxon>
        <taxon>Bacilli</taxon>
        <taxon>Bacillales</taxon>
        <taxon>Bacillaceae</taxon>
        <taxon>Bacillus</taxon>
    </lineage>
</organism>
<dbReference type="Gene3D" id="3.30.1330.120">
    <property type="entry name" value="2-methylcitrate dehydratase PrpD"/>
    <property type="match status" value="1"/>
</dbReference>
<dbReference type="GO" id="GO:0016829">
    <property type="term" value="F:lyase activity"/>
    <property type="evidence" value="ECO:0007669"/>
    <property type="project" value="InterPro"/>
</dbReference>
<dbReference type="PANTHER" id="PTHR16943">
    <property type="entry name" value="2-METHYLCITRATE DEHYDRATASE-RELATED"/>
    <property type="match status" value="1"/>
</dbReference>
<dbReference type="Pfam" id="PF03972">
    <property type="entry name" value="MmgE_PrpD_N"/>
    <property type="match status" value="1"/>
</dbReference>
<protein>
    <submittedName>
        <fullName evidence="4">MmgE/PrpD family protein</fullName>
    </submittedName>
</protein>
<dbReference type="EMBL" id="JALAWA010000001">
    <property type="protein sequence ID" value="MCY9183207.1"/>
    <property type="molecule type" value="Genomic_DNA"/>
</dbReference>
<feature type="domain" description="MmgE/PrpD C-terminal" evidence="3">
    <location>
        <begin position="269"/>
        <end position="422"/>
    </location>
</feature>
<dbReference type="InterPro" id="IPR005656">
    <property type="entry name" value="MmgE_PrpD"/>
</dbReference>
<dbReference type="InterPro" id="IPR045336">
    <property type="entry name" value="MmgE_PrpD_N"/>
</dbReference>
<dbReference type="RefSeq" id="WP_268496386.1">
    <property type="nucleotide sequence ID" value="NZ_JALAVZ010000002.1"/>
</dbReference>
<dbReference type="AlphaFoldDB" id="A0A9Q4EGN2"/>
<dbReference type="InterPro" id="IPR042188">
    <property type="entry name" value="MmgE/PrpD_sf_2"/>
</dbReference>
<feature type="domain" description="MmgE/PrpD N-terminal" evidence="2">
    <location>
        <begin position="14"/>
        <end position="243"/>
    </location>
</feature>
<evidence type="ECO:0000259" key="3">
    <source>
        <dbReference type="Pfam" id="PF19305"/>
    </source>
</evidence>
<comment type="similarity">
    <text evidence="1">Belongs to the PrpD family.</text>
</comment>
<dbReference type="Pfam" id="PF19305">
    <property type="entry name" value="MmgE_PrpD_C"/>
    <property type="match status" value="1"/>
</dbReference>
<evidence type="ECO:0000313" key="5">
    <source>
        <dbReference type="Proteomes" id="UP001073053"/>
    </source>
</evidence>
<dbReference type="Proteomes" id="UP001073053">
    <property type="component" value="Unassembled WGS sequence"/>
</dbReference>